<evidence type="ECO:0000313" key="2">
    <source>
        <dbReference type="EMBL" id="PLW44478.1"/>
    </source>
</evidence>
<dbReference type="STRING" id="200324.A0A2N5V390"/>
<name>A0A2N5V390_9BASI</name>
<accession>A0A2N5V390</accession>
<feature type="domain" description="Retroviral polymerase SH3-like" evidence="1">
    <location>
        <begin position="128"/>
        <end position="173"/>
    </location>
</feature>
<dbReference type="InterPro" id="IPR039537">
    <property type="entry name" value="Retrotran_Ty1/copia-like"/>
</dbReference>
<reference evidence="2 3" key="1">
    <citation type="submission" date="2017-11" db="EMBL/GenBank/DDBJ databases">
        <title>De novo assembly and phasing of dikaryotic genomes from two isolates of Puccinia coronata f. sp. avenae, the causal agent of oat crown rust.</title>
        <authorList>
            <person name="Miller M.E."/>
            <person name="Zhang Y."/>
            <person name="Omidvar V."/>
            <person name="Sperschneider J."/>
            <person name="Schwessinger B."/>
            <person name="Raley C."/>
            <person name="Palmer J.M."/>
            <person name="Garnica D."/>
            <person name="Upadhyaya N."/>
            <person name="Rathjen J."/>
            <person name="Taylor J.M."/>
            <person name="Park R.F."/>
            <person name="Dodds P.N."/>
            <person name="Hirsch C.D."/>
            <person name="Kianian S.F."/>
            <person name="Figueroa M."/>
        </authorList>
    </citation>
    <scope>NUCLEOTIDE SEQUENCE [LARGE SCALE GENOMIC DNA]</scope>
    <source>
        <strain evidence="2">12NC29</strain>
    </source>
</reference>
<dbReference type="OrthoDB" id="7691805at2759"/>
<dbReference type="InterPro" id="IPR057670">
    <property type="entry name" value="SH3_retrovirus"/>
</dbReference>
<proteinExistence type="predicted"/>
<dbReference type="Pfam" id="PF25597">
    <property type="entry name" value="SH3_retrovirus"/>
    <property type="match status" value="1"/>
</dbReference>
<evidence type="ECO:0000259" key="1">
    <source>
        <dbReference type="Pfam" id="PF25597"/>
    </source>
</evidence>
<dbReference type="AlphaFoldDB" id="A0A2N5V390"/>
<comment type="caution">
    <text evidence="2">The sequence shown here is derived from an EMBL/GenBank/DDBJ whole genome shotgun (WGS) entry which is preliminary data.</text>
</comment>
<gene>
    <name evidence="2" type="ORF">PCANC_06208</name>
</gene>
<sequence length="194" mass="22090">MTASKKHSEYLATQPTLEGALYLLTLRDAGTGYSYARLLKTKNEANKVLIEVITELETQTKRQVKVLCSNNGGEFANKKLPQSLWGYAFQWLNHVLNRLPNKTSGEKTAFERMFDRPPRFDGFRVFGSKAYVHIPPEKRKKLDDQAYEAFVVGHLEASKGWVFYLPVEQIFVSLPMARFVNSLAPSNSMINPPF</sequence>
<protein>
    <recommendedName>
        <fullName evidence="1">Retroviral polymerase SH3-like domain-containing protein</fullName>
    </recommendedName>
</protein>
<dbReference type="EMBL" id="PGCJ01000137">
    <property type="protein sequence ID" value="PLW44478.1"/>
    <property type="molecule type" value="Genomic_DNA"/>
</dbReference>
<dbReference type="SUPFAM" id="SSF53098">
    <property type="entry name" value="Ribonuclease H-like"/>
    <property type="match status" value="1"/>
</dbReference>
<evidence type="ECO:0000313" key="3">
    <source>
        <dbReference type="Proteomes" id="UP000235388"/>
    </source>
</evidence>
<organism evidence="2 3">
    <name type="scientific">Puccinia coronata f. sp. avenae</name>
    <dbReference type="NCBI Taxonomy" id="200324"/>
    <lineage>
        <taxon>Eukaryota</taxon>
        <taxon>Fungi</taxon>
        <taxon>Dikarya</taxon>
        <taxon>Basidiomycota</taxon>
        <taxon>Pucciniomycotina</taxon>
        <taxon>Pucciniomycetes</taxon>
        <taxon>Pucciniales</taxon>
        <taxon>Pucciniaceae</taxon>
        <taxon>Puccinia</taxon>
    </lineage>
</organism>
<dbReference type="PANTHER" id="PTHR42648">
    <property type="entry name" value="TRANSPOSASE, PUTATIVE-RELATED"/>
    <property type="match status" value="1"/>
</dbReference>
<dbReference type="PANTHER" id="PTHR42648:SF18">
    <property type="entry name" value="RETROTRANSPOSON, UNCLASSIFIED-LIKE PROTEIN"/>
    <property type="match status" value="1"/>
</dbReference>
<dbReference type="Proteomes" id="UP000235388">
    <property type="component" value="Unassembled WGS sequence"/>
</dbReference>
<keyword evidence="3" id="KW-1185">Reference proteome</keyword>
<dbReference type="InterPro" id="IPR012337">
    <property type="entry name" value="RNaseH-like_sf"/>
</dbReference>